<dbReference type="PANTHER" id="PTHR34473:SF2">
    <property type="entry name" value="UPF0699 TRANSMEMBRANE PROTEIN YDBT"/>
    <property type="match status" value="1"/>
</dbReference>
<dbReference type="Proteomes" id="UP000790580">
    <property type="component" value="Unassembled WGS sequence"/>
</dbReference>
<dbReference type="PIRSF" id="PIRSF026631">
    <property type="entry name" value="UCP026631"/>
    <property type="match status" value="1"/>
</dbReference>
<accession>A0ABS6JXK0</accession>
<evidence type="ECO:0000259" key="2">
    <source>
        <dbReference type="Pfam" id="PF03703"/>
    </source>
</evidence>
<feature type="transmembrane region" description="Helical" evidence="1">
    <location>
        <begin position="12"/>
        <end position="33"/>
    </location>
</feature>
<feature type="domain" description="YdbS-like PH" evidence="2">
    <location>
        <begin position="64"/>
        <end position="142"/>
    </location>
</feature>
<name>A0ABS6JXK0_9BACI</name>
<dbReference type="EMBL" id="JAHQCR010000075">
    <property type="protein sequence ID" value="MBU9723323.1"/>
    <property type="molecule type" value="Genomic_DNA"/>
</dbReference>
<reference evidence="3 4" key="1">
    <citation type="submission" date="2021-06" db="EMBL/GenBank/DDBJ databases">
        <title>Bacillus sp. RD4P76, an endophyte from a halophyte.</title>
        <authorList>
            <person name="Sun J.-Q."/>
        </authorList>
    </citation>
    <scope>NUCLEOTIDE SEQUENCE [LARGE SCALE GENOMIC DNA]</scope>
    <source>
        <strain evidence="3 4">JCM 17098</strain>
    </source>
</reference>
<keyword evidence="1" id="KW-0472">Membrane</keyword>
<evidence type="ECO:0000256" key="1">
    <source>
        <dbReference type="SAM" id="Phobius"/>
    </source>
</evidence>
<feature type="domain" description="YdbS-like PH" evidence="2">
    <location>
        <begin position="418"/>
        <end position="495"/>
    </location>
</feature>
<protein>
    <submittedName>
        <fullName evidence="3">PH domain-containing protein</fullName>
    </submittedName>
</protein>
<proteinExistence type="predicted"/>
<feature type="transmembrane region" description="Helical" evidence="1">
    <location>
        <begin position="39"/>
        <end position="62"/>
    </location>
</feature>
<sequence>MDTEKRYHPVIILIDFLSFIKGMLFPIVFLFLLNRGSDSVLLMVGKYAFWILLVLSIPYILLKWFTYTYRVDTNAFHVSKGIFVKSKRSIPFYKIENMNRKTGVIHRLFRVTSLRFETGITGEESTVEFKAVSLEEAAEMERLVESEREVDGFDFSRTVIGGEEKEQQDQDHTLGKNKERHIHYTPTKRDTVKAAFTSLSFLIIFPVVMTIYSNTNDILQLEERTKGLLGFFTGSVLLSVLGIVVLLMLSIGMGMIFTFIKYGKYEISSDDDRIYIKKGVMSETTFTIVKERVQAIEMKQTLLKRILGLAEVKLISAGEISLGTEDAEVNSLYPFLPVKRAYQIVSEILPEYEVLEKMDKLPRVSLLIRLVKPYWVWAIATGILYFVQPTIFGLEIAWWLLSLSLFLYIVFLRLLNFYHTRYTLHGSFVQFQSGSLTTSLFVSRREKIVEVSVSRRILQKKFGLASIGTMNRGNPIHMNGVEDVPVGMAKQFYSWYYNRRKNET</sequence>
<dbReference type="Pfam" id="PF03703">
    <property type="entry name" value="bPH_2"/>
    <property type="match status" value="3"/>
</dbReference>
<evidence type="ECO:0000313" key="4">
    <source>
        <dbReference type="Proteomes" id="UP000790580"/>
    </source>
</evidence>
<feature type="transmembrane region" description="Helical" evidence="1">
    <location>
        <begin position="194"/>
        <end position="212"/>
    </location>
</feature>
<feature type="transmembrane region" description="Helical" evidence="1">
    <location>
        <begin position="366"/>
        <end position="384"/>
    </location>
</feature>
<dbReference type="PANTHER" id="PTHR34473">
    <property type="entry name" value="UPF0699 TRANSMEMBRANE PROTEIN YDBS"/>
    <property type="match status" value="1"/>
</dbReference>
<feature type="domain" description="YdbS-like PH" evidence="2">
    <location>
        <begin position="266"/>
        <end position="345"/>
    </location>
</feature>
<dbReference type="RefSeq" id="WP_088074487.1">
    <property type="nucleotide sequence ID" value="NZ_JAHQCR010000075.1"/>
</dbReference>
<keyword evidence="1" id="KW-0812">Transmembrane</keyword>
<dbReference type="InterPro" id="IPR014529">
    <property type="entry name" value="UCP026631"/>
</dbReference>
<dbReference type="InterPro" id="IPR005182">
    <property type="entry name" value="YdbS-like_PH"/>
</dbReference>
<keyword evidence="4" id="KW-1185">Reference proteome</keyword>
<comment type="caution">
    <text evidence="3">The sequence shown here is derived from an EMBL/GenBank/DDBJ whole genome shotgun (WGS) entry which is preliminary data.</text>
</comment>
<feature type="transmembrane region" description="Helical" evidence="1">
    <location>
        <begin position="232"/>
        <end position="260"/>
    </location>
</feature>
<gene>
    <name evidence="3" type="ORF">KS407_18050</name>
</gene>
<keyword evidence="1" id="KW-1133">Transmembrane helix</keyword>
<feature type="transmembrane region" description="Helical" evidence="1">
    <location>
        <begin position="396"/>
        <end position="415"/>
    </location>
</feature>
<evidence type="ECO:0000313" key="3">
    <source>
        <dbReference type="EMBL" id="MBU9723323.1"/>
    </source>
</evidence>
<organism evidence="3 4">
    <name type="scientific">Evansella alkalicola</name>
    <dbReference type="NCBI Taxonomy" id="745819"/>
    <lineage>
        <taxon>Bacteria</taxon>
        <taxon>Bacillati</taxon>
        <taxon>Bacillota</taxon>
        <taxon>Bacilli</taxon>
        <taxon>Bacillales</taxon>
        <taxon>Bacillaceae</taxon>
        <taxon>Evansella</taxon>
    </lineage>
</organism>